<evidence type="ECO:0000256" key="1">
    <source>
        <dbReference type="SAM" id="Phobius"/>
    </source>
</evidence>
<feature type="transmembrane region" description="Helical" evidence="1">
    <location>
        <begin position="61"/>
        <end position="84"/>
    </location>
</feature>
<proteinExistence type="predicted"/>
<dbReference type="AlphaFoldDB" id="A0A7V4G878"/>
<feature type="transmembrane region" description="Helical" evidence="1">
    <location>
        <begin position="20"/>
        <end position="40"/>
    </location>
</feature>
<evidence type="ECO:0000313" key="2">
    <source>
        <dbReference type="EMBL" id="HGS05182.1"/>
    </source>
</evidence>
<sequence length="224" mass="24276">MSGPAAFWKVPRRCLRLSLNLTLPLLLLPMVCGLVPRLVNGREKGLSGTRDPHLEISGVKLWLLRPFQGIGLALLLAARLLVLLQDYAGAPLAASAVLPAGRFLLGRFLAVVSLGILVSLLPGLVWALDDMAVRYRNDRTGEVRMVGKYLGVILPVGFGFYGLFTILADLPFVTALATVFHMVVTLYPPFSTLAVVHALFVRRYGAHLLKCLRVGQTAPGQQGV</sequence>
<feature type="transmembrane region" description="Helical" evidence="1">
    <location>
        <begin position="179"/>
        <end position="200"/>
    </location>
</feature>
<accession>A0A7V4G878</accession>
<comment type="caution">
    <text evidence="2">The sequence shown here is derived from an EMBL/GenBank/DDBJ whole genome shotgun (WGS) entry which is preliminary data.</text>
</comment>
<name>A0A7V4G878_9BACT</name>
<gene>
    <name evidence="2" type="ORF">ENT08_05510</name>
</gene>
<reference evidence="2" key="1">
    <citation type="journal article" date="2020" name="mSystems">
        <title>Genome- and Community-Level Interaction Insights into Carbon Utilization and Element Cycling Functions of Hydrothermarchaeota in Hydrothermal Sediment.</title>
        <authorList>
            <person name="Zhou Z."/>
            <person name="Liu Y."/>
            <person name="Xu W."/>
            <person name="Pan J."/>
            <person name="Luo Z.H."/>
            <person name="Li M."/>
        </authorList>
    </citation>
    <scope>NUCLEOTIDE SEQUENCE [LARGE SCALE GENOMIC DNA]</scope>
    <source>
        <strain evidence="2">SpSt-548</strain>
    </source>
</reference>
<feature type="transmembrane region" description="Helical" evidence="1">
    <location>
        <begin position="149"/>
        <end position="167"/>
    </location>
</feature>
<organism evidence="2">
    <name type="scientific">Desulfobacca acetoxidans</name>
    <dbReference type="NCBI Taxonomy" id="60893"/>
    <lineage>
        <taxon>Bacteria</taxon>
        <taxon>Pseudomonadati</taxon>
        <taxon>Thermodesulfobacteriota</taxon>
        <taxon>Desulfobaccia</taxon>
        <taxon>Desulfobaccales</taxon>
        <taxon>Desulfobaccaceae</taxon>
        <taxon>Desulfobacca</taxon>
    </lineage>
</organism>
<keyword evidence="1" id="KW-0812">Transmembrane</keyword>
<feature type="transmembrane region" description="Helical" evidence="1">
    <location>
        <begin position="104"/>
        <end position="128"/>
    </location>
</feature>
<keyword evidence="1" id="KW-1133">Transmembrane helix</keyword>
<keyword evidence="1" id="KW-0472">Membrane</keyword>
<protein>
    <submittedName>
        <fullName evidence="2">Uncharacterized protein</fullName>
    </submittedName>
</protein>
<dbReference type="EMBL" id="DSXI01000327">
    <property type="protein sequence ID" value="HGS05182.1"/>
    <property type="molecule type" value="Genomic_DNA"/>
</dbReference>